<keyword evidence="3 10" id="KW-1133">Transmembrane helix</keyword>
<dbReference type="EMBL" id="CAJPWZ010001490">
    <property type="protein sequence ID" value="CAG2216771.1"/>
    <property type="molecule type" value="Genomic_DNA"/>
</dbReference>
<feature type="transmembrane region" description="Helical" evidence="10">
    <location>
        <begin position="297"/>
        <end position="317"/>
    </location>
</feature>
<feature type="transmembrane region" description="Helical" evidence="10">
    <location>
        <begin position="349"/>
        <end position="369"/>
    </location>
</feature>
<evidence type="ECO:0000256" key="2">
    <source>
        <dbReference type="ARBA" id="ARBA00022692"/>
    </source>
</evidence>
<dbReference type="PRINTS" id="PR00237">
    <property type="entry name" value="GPCRRHODOPSN"/>
</dbReference>
<dbReference type="PANTHER" id="PTHR24238:SF47">
    <property type="entry name" value="ECDYSTEROIDS_DOPAMINE RECEPTOR-RELATED"/>
    <property type="match status" value="1"/>
</dbReference>
<evidence type="ECO:0000313" key="12">
    <source>
        <dbReference type="EMBL" id="CAG2216771.1"/>
    </source>
</evidence>
<evidence type="ECO:0000259" key="11">
    <source>
        <dbReference type="PROSITE" id="PS50262"/>
    </source>
</evidence>
<dbReference type="GO" id="GO:0016020">
    <property type="term" value="C:membrane"/>
    <property type="evidence" value="ECO:0007669"/>
    <property type="project" value="UniProtKB-SubCell"/>
</dbReference>
<comment type="subcellular location">
    <subcellularLocation>
        <location evidence="1">Membrane</location>
        <topology evidence="1">Multi-pass membrane protein</topology>
    </subcellularLocation>
</comment>
<dbReference type="PROSITE" id="PS00237">
    <property type="entry name" value="G_PROTEIN_RECEP_F1_1"/>
    <property type="match status" value="1"/>
</dbReference>
<comment type="similarity">
    <text evidence="8">Belongs to the G-protein coupled receptor 1 family.</text>
</comment>
<dbReference type="PROSITE" id="PS50262">
    <property type="entry name" value="G_PROTEIN_RECEP_F1_2"/>
    <property type="match status" value="1"/>
</dbReference>
<protein>
    <recommendedName>
        <fullName evidence="11">G-protein coupled receptors family 1 profile domain-containing protein</fullName>
    </recommendedName>
</protein>
<keyword evidence="5 10" id="KW-0472">Membrane</keyword>
<keyword evidence="7 8" id="KW-0807">Transducer</keyword>
<dbReference type="GO" id="GO:0004930">
    <property type="term" value="F:G protein-coupled receptor activity"/>
    <property type="evidence" value="ECO:0007669"/>
    <property type="project" value="UniProtKB-KW"/>
</dbReference>
<dbReference type="SUPFAM" id="SSF81321">
    <property type="entry name" value="Family A G protein-coupled receptor-like"/>
    <property type="match status" value="1"/>
</dbReference>
<evidence type="ECO:0000256" key="5">
    <source>
        <dbReference type="ARBA" id="ARBA00023136"/>
    </source>
</evidence>
<dbReference type="OrthoDB" id="6088892at2759"/>
<feature type="domain" description="G-protein coupled receptors family 1 profile" evidence="11">
    <location>
        <begin position="198"/>
        <end position="575"/>
    </location>
</feature>
<feature type="transmembrane region" description="Helical" evidence="10">
    <location>
        <begin position="180"/>
        <end position="208"/>
    </location>
</feature>
<feature type="transmembrane region" description="Helical" evidence="10">
    <location>
        <begin position="514"/>
        <end position="534"/>
    </location>
</feature>
<dbReference type="Pfam" id="PF00001">
    <property type="entry name" value="7tm_1"/>
    <property type="match status" value="1"/>
</dbReference>
<keyword evidence="6 8" id="KW-0675">Receptor</keyword>
<dbReference type="AlphaFoldDB" id="A0A8S3SDZ5"/>
<evidence type="ECO:0000256" key="8">
    <source>
        <dbReference type="RuleBase" id="RU000688"/>
    </source>
</evidence>
<evidence type="ECO:0000256" key="1">
    <source>
        <dbReference type="ARBA" id="ARBA00004141"/>
    </source>
</evidence>
<accession>A0A8S3SDZ5</accession>
<evidence type="ECO:0000256" key="7">
    <source>
        <dbReference type="ARBA" id="ARBA00023224"/>
    </source>
</evidence>
<feature type="transmembrane region" description="Helical" evidence="10">
    <location>
        <begin position="141"/>
        <end position="160"/>
    </location>
</feature>
<evidence type="ECO:0000256" key="4">
    <source>
        <dbReference type="ARBA" id="ARBA00023040"/>
    </source>
</evidence>
<dbReference type="Gene3D" id="1.20.1070.10">
    <property type="entry name" value="Rhodopsin 7-helix transmembrane proteins"/>
    <property type="match status" value="2"/>
</dbReference>
<feature type="compositionally biased region" description="Basic and acidic residues" evidence="9">
    <location>
        <begin position="53"/>
        <end position="62"/>
    </location>
</feature>
<feature type="transmembrane region" description="Helical" evidence="10">
    <location>
        <begin position="258"/>
        <end position="276"/>
    </location>
</feature>
<evidence type="ECO:0000256" key="10">
    <source>
        <dbReference type="SAM" id="Phobius"/>
    </source>
</evidence>
<reference evidence="12" key="1">
    <citation type="submission" date="2021-03" db="EMBL/GenBank/DDBJ databases">
        <authorList>
            <person name="Bekaert M."/>
        </authorList>
    </citation>
    <scope>NUCLEOTIDE SEQUENCE</scope>
</reference>
<evidence type="ECO:0000313" key="13">
    <source>
        <dbReference type="Proteomes" id="UP000683360"/>
    </source>
</evidence>
<keyword evidence="2 8" id="KW-0812">Transmembrane</keyword>
<dbReference type="PANTHER" id="PTHR24238">
    <property type="entry name" value="G-PROTEIN COUPLED RECEPTOR"/>
    <property type="match status" value="1"/>
</dbReference>
<dbReference type="Proteomes" id="UP000683360">
    <property type="component" value="Unassembled WGS sequence"/>
</dbReference>
<organism evidence="12 13">
    <name type="scientific">Mytilus edulis</name>
    <name type="common">Blue mussel</name>
    <dbReference type="NCBI Taxonomy" id="6550"/>
    <lineage>
        <taxon>Eukaryota</taxon>
        <taxon>Metazoa</taxon>
        <taxon>Spiralia</taxon>
        <taxon>Lophotrochozoa</taxon>
        <taxon>Mollusca</taxon>
        <taxon>Bivalvia</taxon>
        <taxon>Autobranchia</taxon>
        <taxon>Pteriomorphia</taxon>
        <taxon>Mytilida</taxon>
        <taxon>Mytiloidea</taxon>
        <taxon>Mytilidae</taxon>
        <taxon>Mytilinae</taxon>
        <taxon>Mytilus</taxon>
    </lineage>
</organism>
<gene>
    <name evidence="12" type="ORF">MEDL_30488</name>
</gene>
<dbReference type="InterPro" id="IPR000276">
    <property type="entry name" value="GPCR_Rhodpsn"/>
</dbReference>
<comment type="caution">
    <text evidence="12">The sequence shown here is derived from an EMBL/GenBank/DDBJ whole genome shotgun (WGS) entry which is preliminary data.</text>
</comment>
<name>A0A8S3SDZ5_MYTED</name>
<evidence type="ECO:0000256" key="3">
    <source>
        <dbReference type="ARBA" id="ARBA00022989"/>
    </source>
</evidence>
<keyword evidence="13" id="KW-1185">Reference proteome</keyword>
<proteinExistence type="inferred from homology"/>
<feature type="transmembrane region" description="Helical" evidence="10">
    <location>
        <begin position="215"/>
        <end position="238"/>
    </location>
</feature>
<feature type="region of interest" description="Disordered" evidence="9">
    <location>
        <begin position="53"/>
        <end position="75"/>
    </location>
</feature>
<sequence length="597" mass="67981">MYFPVGRQILRLRAFKQKTRREASVRAATKSRHSDNRGEINDKHIRMSFKVKTHDENVHSSEDSPNGEVEQEKAHCDKTVEKSIQNQNIGELSKDIHNQDSCCSVSNTASVIVRSGNSLPNPEKPSNTDVETRMLDERVRFIFAIMVYFNSTITTIHMIRENDTHKYISILEISNQLARILIPATVYLCIILVTGVIGNIIVLIVYGFRVRKTAYTILILILAALDLITCLFGVPYHILSVVHPLMFVWNGFCKSVSFILRLTTMSSALVVNVIAYDRYRKICRPFQRQLSLTHIKIASFVVITVSVILSTPVLIMYGSTAGETDIANLTGTVCFISQEFSGTLFHQTYSGLIFLLFIVLLIFMISMYINVGRRILRLRAFTHKPEISATETVLKESRDLNTMNMPQQKTQRDESETHISMAPKRQNQDICYHSSAKSATLQDKPDCDTTVDISNKDKDEITNELVDQNIQLDSCSSISKTTSIIVESDFRIQNDSKYSNTNLETKKLKKRLRVTLMLFVITTVFIISFLPYLTTAIVGSLNSEIWKKMSDAELVIYGLLQRTYLISSMSNPIVYWFLDKQFKSELCIMFGLLCPWC</sequence>
<evidence type="ECO:0000256" key="9">
    <source>
        <dbReference type="SAM" id="MobiDB-lite"/>
    </source>
</evidence>
<evidence type="ECO:0000256" key="6">
    <source>
        <dbReference type="ARBA" id="ARBA00023170"/>
    </source>
</evidence>
<keyword evidence="4 8" id="KW-0297">G-protein coupled receptor</keyword>
<dbReference type="InterPro" id="IPR017452">
    <property type="entry name" value="GPCR_Rhodpsn_7TM"/>
</dbReference>